<dbReference type="Proteomes" id="UP000005220">
    <property type="component" value="Chromosome 3"/>
</dbReference>
<feature type="region of interest" description="Disordered" evidence="1">
    <location>
        <begin position="535"/>
        <end position="561"/>
    </location>
</feature>
<dbReference type="KEGG" id="kaf:KAFR_0C05840"/>
<feature type="region of interest" description="Disordered" evidence="1">
    <location>
        <begin position="380"/>
        <end position="404"/>
    </location>
</feature>
<dbReference type="GeneID" id="13885493"/>
<accession>H2AT75</accession>
<organism evidence="2 3">
    <name type="scientific">Kazachstania africana (strain ATCC 22294 / BCRC 22015 / CBS 2517 / CECT 1963 / NBRC 1671 / NRRL Y-8276)</name>
    <name type="common">Yeast</name>
    <name type="synonym">Kluyveromyces africanus</name>
    <dbReference type="NCBI Taxonomy" id="1071382"/>
    <lineage>
        <taxon>Eukaryota</taxon>
        <taxon>Fungi</taxon>
        <taxon>Dikarya</taxon>
        <taxon>Ascomycota</taxon>
        <taxon>Saccharomycotina</taxon>
        <taxon>Saccharomycetes</taxon>
        <taxon>Saccharomycetales</taxon>
        <taxon>Saccharomycetaceae</taxon>
        <taxon>Kazachstania</taxon>
    </lineage>
</organism>
<dbReference type="InterPro" id="IPR014729">
    <property type="entry name" value="Rossmann-like_a/b/a_fold"/>
</dbReference>
<feature type="region of interest" description="Disordered" evidence="1">
    <location>
        <begin position="574"/>
        <end position="613"/>
    </location>
</feature>
<feature type="compositionally biased region" description="Basic and acidic residues" evidence="1">
    <location>
        <begin position="584"/>
        <end position="600"/>
    </location>
</feature>
<evidence type="ECO:0000313" key="2">
    <source>
        <dbReference type="EMBL" id="CCF57575.1"/>
    </source>
</evidence>
<name>H2AT75_KAZAF</name>
<dbReference type="EMBL" id="HE650823">
    <property type="protein sequence ID" value="CCF57575.1"/>
    <property type="molecule type" value="Genomic_DNA"/>
</dbReference>
<proteinExistence type="predicted"/>
<protein>
    <submittedName>
        <fullName evidence="2">Uncharacterized protein</fullName>
    </submittedName>
</protein>
<dbReference type="AlphaFoldDB" id="H2AT75"/>
<dbReference type="HOGENOM" id="CLU_445537_0_0_1"/>
<evidence type="ECO:0000313" key="3">
    <source>
        <dbReference type="Proteomes" id="UP000005220"/>
    </source>
</evidence>
<dbReference type="RefSeq" id="XP_003956710.1">
    <property type="nucleotide sequence ID" value="XM_003956661.1"/>
</dbReference>
<dbReference type="SUPFAM" id="SSF52402">
    <property type="entry name" value="Adenine nucleotide alpha hydrolases-like"/>
    <property type="match status" value="1"/>
</dbReference>
<dbReference type="STRING" id="1071382.H2AT75"/>
<dbReference type="Gene3D" id="3.40.50.620">
    <property type="entry name" value="HUPs"/>
    <property type="match status" value="1"/>
</dbReference>
<evidence type="ECO:0000256" key="1">
    <source>
        <dbReference type="SAM" id="MobiDB-lite"/>
    </source>
</evidence>
<keyword evidence="3" id="KW-1185">Reference proteome</keyword>
<dbReference type="InParanoid" id="H2AT75"/>
<dbReference type="OrthoDB" id="843225at2759"/>
<gene>
    <name evidence="2" type="primary">KAFR0C05840</name>
    <name evidence="2" type="ORF">KAFR_0C05840</name>
</gene>
<reference evidence="2 3" key="1">
    <citation type="journal article" date="2011" name="Proc. Natl. Acad. Sci. U.S.A.">
        <title>Evolutionary erosion of yeast sex chromosomes by mating-type switching accidents.</title>
        <authorList>
            <person name="Gordon J.L."/>
            <person name="Armisen D."/>
            <person name="Proux-Wera E."/>
            <person name="Oheigeartaigh S.S."/>
            <person name="Byrne K.P."/>
            <person name="Wolfe K.H."/>
        </authorList>
    </citation>
    <scope>NUCLEOTIDE SEQUENCE [LARGE SCALE GENOMIC DNA]</scope>
    <source>
        <strain evidence="3">ATCC 22294 / BCRC 22015 / CBS 2517 / CECT 1963 / NBRC 1671 / NRRL Y-8276</strain>
    </source>
</reference>
<feature type="compositionally biased region" description="Low complexity" evidence="1">
    <location>
        <begin position="389"/>
        <end position="404"/>
    </location>
</feature>
<feature type="compositionally biased region" description="Polar residues" evidence="1">
    <location>
        <begin position="493"/>
        <end position="505"/>
    </location>
</feature>
<dbReference type="eggNOG" id="ENOG502RISH">
    <property type="taxonomic scope" value="Eukaryota"/>
</dbReference>
<feature type="region of interest" description="Disordered" evidence="1">
    <location>
        <begin position="481"/>
        <end position="505"/>
    </location>
</feature>
<feature type="compositionally biased region" description="Low complexity" evidence="1">
    <location>
        <begin position="547"/>
        <end position="561"/>
    </location>
</feature>
<sequence length="613" mass="71051">MDDSWGDLRNTYRRVRLRASVQKSYDYFINGVSFDTAPQCIVNPTYEEPEFEGVKIVRTSKLHDVCIEECSTHNLSQRQRQKKIKIYFTEDGKCVRKDYPSRPCVVNNAIIRNKSHKLWLELWMLFKDQINYRLNNKERFFKFPNFLFRDGLHDEMLQHIPDSKMRKRKILNLKTPIQKKPRTILCHINGRRHTWVSLDWMIKIFAKDVDHIIVITNIPKLISSDKEQQHGYNKFYGYDKDEIMDKMDNIFQYISTLLDSVPKPKITKVTIETMVGKTKKILIDAINNYHPDLLVFSTLKWERNSNLITWKNSKTLVNKVTSKFSIPVFVVPTRRMIRFHLELQKQCVDNNRHDDVFSFDSYSTDMASSLEKWQLFKKNANDDSSSDGPESIVSSSPPRSSSLTFSSGICRVEASQTTRKRMAMKQALREVESVTGKSLNDITLDKVDVILRFTTKLYSVPMVEAEPPINGKLLHRPKLINSQGNVSDDDSKTISGNFSEDSRNLPNKITFDTHVQQENGLLRYKNLIPLRETKSTSGLTKRKSFESTRSTFSSSSHSKASNNKALGSFLTFFKGNNSHRNRTKNTDDSSSHSSPQKEKTNQMAKLFFKSSKK</sequence>